<dbReference type="RefSeq" id="WP_171579488.1">
    <property type="nucleotide sequence ID" value="NZ_JAAVLX010000003.1"/>
</dbReference>
<feature type="transmembrane region" description="Helical" evidence="1">
    <location>
        <begin position="12"/>
        <end position="28"/>
    </location>
</feature>
<keyword evidence="3" id="KW-1185">Reference proteome</keyword>
<sequence>MTAVTKLREASRTAVSAGAGAMFAAVAAGRLPRWLRVTVVFSLVVLACAAGLLGYRYISRPAVLTVATGSVDGDVTRLMSLVATRMAATNAPVQLRIIDKGTALDTANAFAAGETDLAVVRGDIGDLSAARSVVIMTYAVVLIAVPPGSSIESAEGLKAKTVA</sequence>
<dbReference type="Proteomes" id="UP000544122">
    <property type="component" value="Unassembled WGS sequence"/>
</dbReference>
<dbReference type="EMBL" id="JAAVLX010000003">
    <property type="protein sequence ID" value="NOJ40286.1"/>
    <property type="molecule type" value="Genomic_DNA"/>
</dbReference>
<dbReference type="InterPro" id="IPR011852">
    <property type="entry name" value="TRAP_TAXI"/>
</dbReference>
<dbReference type="SUPFAM" id="SSF53850">
    <property type="entry name" value="Periplasmic binding protein-like II"/>
    <property type="match status" value="1"/>
</dbReference>
<feature type="transmembrane region" description="Helical" evidence="1">
    <location>
        <begin position="34"/>
        <end position="55"/>
    </location>
</feature>
<dbReference type="AlphaFoldDB" id="A0A7Y4GR40"/>
<gene>
    <name evidence="2" type="ORF">HCN58_11860</name>
</gene>
<evidence type="ECO:0000313" key="2">
    <source>
        <dbReference type="EMBL" id="NOJ40286.1"/>
    </source>
</evidence>
<evidence type="ECO:0000256" key="1">
    <source>
        <dbReference type="SAM" id="Phobius"/>
    </source>
</evidence>
<dbReference type="PANTHER" id="PTHR42941">
    <property type="entry name" value="SLL1037 PROTEIN"/>
    <property type="match status" value="1"/>
</dbReference>
<evidence type="ECO:0000313" key="3">
    <source>
        <dbReference type="Proteomes" id="UP000544122"/>
    </source>
</evidence>
<proteinExistence type="predicted"/>
<protein>
    <submittedName>
        <fullName evidence="2">Uncharacterized protein</fullName>
    </submittedName>
</protein>
<accession>A0A7Y4GR40</accession>
<dbReference type="PANTHER" id="PTHR42941:SF1">
    <property type="entry name" value="SLL1037 PROTEIN"/>
    <property type="match status" value="1"/>
</dbReference>
<comment type="caution">
    <text evidence="2">The sequence shown here is derived from an EMBL/GenBank/DDBJ whole genome shotgun (WGS) entry which is preliminary data.</text>
</comment>
<keyword evidence="1" id="KW-1133">Transmembrane helix</keyword>
<keyword evidence="1" id="KW-0472">Membrane</keyword>
<organism evidence="2 3">
    <name type="scientific">Bradyrhizobium australiense</name>
    <dbReference type="NCBI Taxonomy" id="2721161"/>
    <lineage>
        <taxon>Bacteria</taxon>
        <taxon>Pseudomonadati</taxon>
        <taxon>Pseudomonadota</taxon>
        <taxon>Alphaproteobacteria</taxon>
        <taxon>Hyphomicrobiales</taxon>
        <taxon>Nitrobacteraceae</taxon>
        <taxon>Bradyrhizobium</taxon>
    </lineage>
</organism>
<keyword evidence="1" id="KW-0812">Transmembrane</keyword>
<reference evidence="2 3" key="1">
    <citation type="submission" date="2020-03" db="EMBL/GenBank/DDBJ databases">
        <title>Bradyrhizobium diversity isolated from nodules of Indigofera sp.</title>
        <authorList>
            <person name="Klepa M."/>
            <person name="Helene L."/>
            <person name="Hungria M."/>
        </authorList>
    </citation>
    <scope>NUCLEOTIDE SEQUENCE [LARGE SCALE GENOMIC DNA]</scope>
    <source>
        <strain evidence="2 3">WSM 1791</strain>
    </source>
</reference>
<name>A0A7Y4GR40_9BRAD</name>